<reference evidence="2 3" key="1">
    <citation type="submission" date="2016-01" db="EMBL/GenBank/DDBJ databases">
        <authorList>
            <person name="Oliw E.H."/>
        </authorList>
    </citation>
    <scope>NUCLEOTIDE SEQUENCE [LARGE SCALE GENOMIC DNA]</scope>
    <source>
        <strain evidence="2 3">DY10</strain>
    </source>
</reference>
<protein>
    <recommendedName>
        <fullName evidence="1">Quercetin 2,3-dioxygenase C-terminal cupin domain-containing protein</fullName>
    </recommendedName>
</protein>
<name>A0A1P9WY03_9BACT</name>
<dbReference type="Proteomes" id="UP000187941">
    <property type="component" value="Chromosome"/>
</dbReference>
<dbReference type="InterPro" id="IPR041602">
    <property type="entry name" value="Quercetinase_C"/>
</dbReference>
<dbReference type="PANTHER" id="PTHR43212">
    <property type="entry name" value="QUERCETIN 2,3-DIOXYGENASE"/>
    <property type="match status" value="1"/>
</dbReference>
<dbReference type="PANTHER" id="PTHR43212:SF3">
    <property type="entry name" value="QUERCETIN 2,3-DIOXYGENASE"/>
    <property type="match status" value="1"/>
</dbReference>
<evidence type="ECO:0000313" key="3">
    <source>
        <dbReference type="Proteomes" id="UP000187941"/>
    </source>
</evidence>
<dbReference type="EMBL" id="CP014263">
    <property type="protein sequence ID" value="AQG80251.1"/>
    <property type="molecule type" value="Genomic_DNA"/>
</dbReference>
<dbReference type="InterPro" id="IPR011051">
    <property type="entry name" value="RmlC_Cupin_sf"/>
</dbReference>
<feature type="domain" description="Quercetin 2,3-dioxygenase C-terminal cupin" evidence="1">
    <location>
        <begin position="161"/>
        <end position="225"/>
    </location>
</feature>
<dbReference type="InterPro" id="IPR014710">
    <property type="entry name" value="RmlC-like_jellyroll"/>
</dbReference>
<proteinExistence type="predicted"/>
<accession>A0A1P9WY03</accession>
<dbReference type="KEGG" id="smon:AWR27_13545"/>
<dbReference type="STRING" id="1178516.AWR27_13545"/>
<evidence type="ECO:0000259" key="1">
    <source>
        <dbReference type="Pfam" id="PF17954"/>
    </source>
</evidence>
<organism evidence="2 3">
    <name type="scientific">Spirosoma montaniterrae</name>
    <dbReference type="NCBI Taxonomy" id="1178516"/>
    <lineage>
        <taxon>Bacteria</taxon>
        <taxon>Pseudomonadati</taxon>
        <taxon>Bacteroidota</taxon>
        <taxon>Cytophagia</taxon>
        <taxon>Cytophagales</taxon>
        <taxon>Cytophagaceae</taxon>
        <taxon>Spirosoma</taxon>
    </lineage>
</organism>
<dbReference type="SUPFAM" id="SSF51182">
    <property type="entry name" value="RmlC-like cupins"/>
    <property type="match status" value="1"/>
</dbReference>
<sequence length="229" mass="24963">MTSQTEARIFLAEQRGASQTPDLHSYHTFNFGPYRAEGREPFGALCLLNDDILQAGASLSLGVDEPTSVVLLPITGGLEYRTEQTTDFLEPGQSVVLSLGAGMAYTVGNPYETEFINFLQIWLIHGETAFAPAVNVSTFDLSQKNTLLSFLDTTETGRRGYIGRYDGREEGAFVVGAGQNVFVFVLSGVFEVANRLLHARDGLALRYQQAAELDFEALSNEAVLLVIAV</sequence>
<dbReference type="InterPro" id="IPR012093">
    <property type="entry name" value="Pirin"/>
</dbReference>
<keyword evidence="3" id="KW-1185">Reference proteome</keyword>
<dbReference type="OrthoDB" id="321327at2"/>
<dbReference type="RefSeq" id="WP_077131676.1">
    <property type="nucleotide sequence ID" value="NZ_CP014263.1"/>
</dbReference>
<evidence type="ECO:0000313" key="2">
    <source>
        <dbReference type="EMBL" id="AQG80251.1"/>
    </source>
</evidence>
<dbReference type="AlphaFoldDB" id="A0A1P9WY03"/>
<dbReference type="Pfam" id="PF17954">
    <property type="entry name" value="Pirin_C_2"/>
    <property type="match status" value="1"/>
</dbReference>
<dbReference type="Gene3D" id="2.60.120.10">
    <property type="entry name" value="Jelly Rolls"/>
    <property type="match status" value="2"/>
</dbReference>
<gene>
    <name evidence="2" type="ORF">AWR27_13545</name>
</gene>